<reference evidence="5 6" key="1">
    <citation type="submission" date="2020-08" db="EMBL/GenBank/DDBJ databases">
        <title>Genomic Encyclopedia of Type Strains, Phase IV (KMG-IV): sequencing the most valuable type-strain genomes for metagenomic binning, comparative biology and taxonomic classification.</title>
        <authorList>
            <person name="Goeker M."/>
        </authorList>
    </citation>
    <scope>NUCLEOTIDE SEQUENCE [LARGE SCALE GENOMIC DNA]</scope>
    <source>
        <strain evidence="5 6">DSM 101730</strain>
    </source>
</reference>
<dbReference type="SUPFAM" id="SSF55248">
    <property type="entry name" value="PCD-like"/>
    <property type="match status" value="1"/>
</dbReference>
<dbReference type="Gene3D" id="3.30.1360.20">
    <property type="entry name" value="Transcriptional coactivator/pterin dehydratase"/>
    <property type="match status" value="1"/>
</dbReference>
<dbReference type="Pfam" id="PF01329">
    <property type="entry name" value="Pterin_4a"/>
    <property type="match status" value="1"/>
</dbReference>
<dbReference type="InterPro" id="IPR036428">
    <property type="entry name" value="PCD_sf"/>
</dbReference>
<accession>A0A840SL14</accession>
<keyword evidence="3 4" id="KW-0456">Lyase</keyword>
<evidence type="ECO:0000313" key="5">
    <source>
        <dbReference type="EMBL" id="MBB5221325.1"/>
    </source>
</evidence>
<evidence type="ECO:0000256" key="3">
    <source>
        <dbReference type="ARBA" id="ARBA00023239"/>
    </source>
</evidence>
<evidence type="ECO:0000256" key="2">
    <source>
        <dbReference type="ARBA" id="ARBA00006472"/>
    </source>
</evidence>
<dbReference type="HAMAP" id="MF_00434">
    <property type="entry name" value="Pterin_4_alpha"/>
    <property type="match status" value="1"/>
</dbReference>
<gene>
    <name evidence="5" type="ORF">HNP73_001246</name>
</gene>
<dbReference type="RefSeq" id="WP_184147707.1">
    <property type="nucleotide sequence ID" value="NZ_JACHFM010000001.1"/>
</dbReference>
<proteinExistence type="inferred from homology"/>
<organism evidence="5 6">
    <name type="scientific">Amaricoccus macauensis</name>
    <dbReference type="NCBI Taxonomy" id="57001"/>
    <lineage>
        <taxon>Bacteria</taxon>
        <taxon>Pseudomonadati</taxon>
        <taxon>Pseudomonadota</taxon>
        <taxon>Alphaproteobacteria</taxon>
        <taxon>Rhodobacterales</taxon>
        <taxon>Paracoccaceae</taxon>
        <taxon>Amaricoccus</taxon>
    </lineage>
</organism>
<dbReference type="GO" id="GO:0006729">
    <property type="term" value="P:tetrahydrobiopterin biosynthetic process"/>
    <property type="evidence" value="ECO:0007669"/>
    <property type="project" value="InterPro"/>
</dbReference>
<dbReference type="NCBIfam" id="NF002018">
    <property type="entry name" value="PRK00823.1-3"/>
    <property type="match status" value="1"/>
</dbReference>
<dbReference type="CDD" id="cd00914">
    <property type="entry name" value="PCD_DCoH_subfamily_b"/>
    <property type="match status" value="1"/>
</dbReference>
<dbReference type="GO" id="GO:0008124">
    <property type="term" value="F:4-alpha-hydroxytetrahydrobiopterin dehydratase activity"/>
    <property type="evidence" value="ECO:0007669"/>
    <property type="project" value="UniProtKB-UniRule"/>
</dbReference>
<dbReference type="AlphaFoldDB" id="A0A840SL14"/>
<sequence length="124" mass="14078">MTYVLTENERAELLPDLGATGWGAVPERDALRKIWKFRTFSEAWGFMSRVALAAEKLNHHPEWTNIYNVVDVTLTTHACDGLSRLDLDLARRMDKIAGDAAEVQRNHSEPVECLCRLQHMRDGG</sequence>
<dbReference type="EC" id="4.2.1.96" evidence="4"/>
<name>A0A840SL14_9RHOB</name>
<evidence type="ECO:0000313" key="6">
    <source>
        <dbReference type="Proteomes" id="UP000549457"/>
    </source>
</evidence>
<comment type="similarity">
    <text evidence="2 4">Belongs to the pterin-4-alpha-carbinolamine dehydratase family.</text>
</comment>
<dbReference type="EMBL" id="JACHFM010000001">
    <property type="protein sequence ID" value="MBB5221325.1"/>
    <property type="molecule type" value="Genomic_DNA"/>
</dbReference>
<dbReference type="InterPro" id="IPR001533">
    <property type="entry name" value="Pterin_deHydtase"/>
</dbReference>
<dbReference type="PANTHER" id="PTHR12599">
    <property type="entry name" value="PTERIN-4-ALPHA-CARBINOLAMINE DEHYDRATASE"/>
    <property type="match status" value="1"/>
</dbReference>
<evidence type="ECO:0000256" key="4">
    <source>
        <dbReference type="HAMAP-Rule" id="MF_00434"/>
    </source>
</evidence>
<protein>
    <recommendedName>
        <fullName evidence="4">Putative pterin-4-alpha-carbinolamine dehydratase</fullName>
        <shortName evidence="4">PHS</shortName>
        <ecNumber evidence="4">4.2.1.96</ecNumber>
    </recommendedName>
    <alternativeName>
        <fullName evidence="4">4-alpha-hydroxy-tetrahydropterin dehydratase</fullName>
    </alternativeName>
    <alternativeName>
        <fullName evidence="4">Pterin carbinolamine dehydratase</fullName>
        <shortName evidence="4">PCD</shortName>
    </alternativeName>
</protein>
<evidence type="ECO:0000256" key="1">
    <source>
        <dbReference type="ARBA" id="ARBA00001554"/>
    </source>
</evidence>
<comment type="catalytic activity">
    <reaction evidence="1 4">
        <text>(4aS,6R)-4a-hydroxy-L-erythro-5,6,7,8-tetrahydrobiopterin = (6R)-L-erythro-6,7-dihydrobiopterin + H2O</text>
        <dbReference type="Rhea" id="RHEA:11920"/>
        <dbReference type="ChEBI" id="CHEBI:15377"/>
        <dbReference type="ChEBI" id="CHEBI:15642"/>
        <dbReference type="ChEBI" id="CHEBI:43120"/>
        <dbReference type="EC" id="4.2.1.96"/>
    </reaction>
</comment>
<dbReference type="Proteomes" id="UP000549457">
    <property type="component" value="Unassembled WGS sequence"/>
</dbReference>
<dbReference type="PANTHER" id="PTHR12599:SF0">
    <property type="entry name" value="PTERIN-4-ALPHA-CARBINOLAMINE DEHYDRATASE"/>
    <property type="match status" value="1"/>
</dbReference>
<comment type="caution">
    <text evidence="5">The sequence shown here is derived from an EMBL/GenBank/DDBJ whole genome shotgun (WGS) entry which is preliminary data.</text>
</comment>
<keyword evidence="6" id="KW-1185">Reference proteome</keyword>